<dbReference type="InterPro" id="IPR020084">
    <property type="entry name" value="NUDIX_hydrolase_CS"/>
</dbReference>
<dbReference type="AlphaFoldDB" id="A9KR09"/>
<feature type="domain" description="Nudix hydrolase" evidence="3">
    <location>
        <begin position="2"/>
        <end position="143"/>
    </location>
</feature>
<dbReference type="GO" id="GO:0016787">
    <property type="term" value="F:hydrolase activity"/>
    <property type="evidence" value="ECO:0007669"/>
    <property type="project" value="UniProtKB-KW"/>
</dbReference>
<sequence>MAIRSAAKAIILHNDRILVNRCITENNEVYFDLPGGGQNQFETMEDAVTREVLEETGYKVRVIRFIALAEEICDNNELREKHFDYSHRIIHIFLAKLISEKTIEITEKDWQQEESLWMSLDEIDKVTFRPTQLSGRITDLVNVSHPQYLGCVRSN</sequence>
<gene>
    <name evidence="4" type="ordered locus">Cphy_3133</name>
</gene>
<name>A9KR09_LACP7</name>
<dbReference type="PANTHER" id="PTHR43046">
    <property type="entry name" value="GDP-MANNOSE MANNOSYL HYDROLASE"/>
    <property type="match status" value="1"/>
</dbReference>
<dbReference type="PANTHER" id="PTHR43046:SF14">
    <property type="entry name" value="MUTT_NUDIX FAMILY PROTEIN"/>
    <property type="match status" value="1"/>
</dbReference>
<reference evidence="5" key="1">
    <citation type="submission" date="2007-11" db="EMBL/GenBank/DDBJ databases">
        <title>Complete genome sequence of Clostridium phytofermentans ISDg.</title>
        <authorList>
            <person name="Leschine S.B."/>
            <person name="Warnick T.A."/>
            <person name="Blanchard J.L."/>
            <person name="Schnell D.J."/>
            <person name="Petit E.L."/>
            <person name="LaTouf W.G."/>
            <person name="Copeland A."/>
            <person name="Lucas S."/>
            <person name="Lapidus A."/>
            <person name="Barry K."/>
            <person name="Glavina del Rio T."/>
            <person name="Dalin E."/>
            <person name="Tice H."/>
            <person name="Pitluck S."/>
            <person name="Kiss H."/>
            <person name="Brettin T."/>
            <person name="Bruce D."/>
            <person name="Detter J.C."/>
            <person name="Han C."/>
            <person name="Kuske C."/>
            <person name="Schmutz J."/>
            <person name="Larimer F."/>
            <person name="Land M."/>
            <person name="Hauser L."/>
            <person name="Kyrpides N."/>
            <person name="Kim E.A."/>
            <person name="Richardson P."/>
        </authorList>
    </citation>
    <scope>NUCLEOTIDE SEQUENCE [LARGE SCALE GENOMIC DNA]</scope>
    <source>
        <strain evidence="5">ATCC 700394 / DSM 18823 / ISDg</strain>
    </source>
</reference>
<evidence type="ECO:0000313" key="5">
    <source>
        <dbReference type="Proteomes" id="UP000000370"/>
    </source>
</evidence>
<proteinExistence type="predicted"/>
<dbReference type="SUPFAM" id="SSF55811">
    <property type="entry name" value="Nudix"/>
    <property type="match status" value="1"/>
</dbReference>
<evidence type="ECO:0000256" key="2">
    <source>
        <dbReference type="ARBA" id="ARBA00022801"/>
    </source>
</evidence>
<dbReference type="STRING" id="357809.Cphy_3133"/>
<keyword evidence="5" id="KW-1185">Reference proteome</keyword>
<dbReference type="OrthoDB" id="9008185at2"/>
<dbReference type="RefSeq" id="WP_012201139.1">
    <property type="nucleotide sequence ID" value="NC_010001.1"/>
</dbReference>
<dbReference type="InterPro" id="IPR000086">
    <property type="entry name" value="NUDIX_hydrolase_dom"/>
</dbReference>
<comment type="cofactor">
    <cofactor evidence="1">
        <name>Mg(2+)</name>
        <dbReference type="ChEBI" id="CHEBI:18420"/>
    </cofactor>
</comment>
<accession>A9KR09</accession>
<evidence type="ECO:0000313" key="4">
    <source>
        <dbReference type="EMBL" id="ABX43488.1"/>
    </source>
</evidence>
<keyword evidence="2 4" id="KW-0378">Hydrolase</keyword>
<dbReference type="KEGG" id="cpy:Cphy_3133"/>
<dbReference type="HOGENOM" id="CLU_037162_18_6_9"/>
<dbReference type="Gene3D" id="3.90.79.10">
    <property type="entry name" value="Nucleoside Triphosphate Pyrophosphohydrolase"/>
    <property type="match status" value="1"/>
</dbReference>
<protein>
    <submittedName>
        <fullName evidence="4">NUDIX hydrolase</fullName>
    </submittedName>
</protein>
<evidence type="ECO:0000256" key="1">
    <source>
        <dbReference type="ARBA" id="ARBA00001946"/>
    </source>
</evidence>
<dbReference type="PROSITE" id="PS00893">
    <property type="entry name" value="NUDIX_BOX"/>
    <property type="match status" value="1"/>
</dbReference>
<organism evidence="4 5">
    <name type="scientific">Lachnoclostridium phytofermentans (strain ATCC 700394 / DSM 18823 / ISDg)</name>
    <name type="common">Clostridium phytofermentans</name>
    <dbReference type="NCBI Taxonomy" id="357809"/>
    <lineage>
        <taxon>Bacteria</taxon>
        <taxon>Bacillati</taxon>
        <taxon>Bacillota</taxon>
        <taxon>Clostridia</taxon>
        <taxon>Lachnospirales</taxon>
        <taxon>Lachnospiraceae</taxon>
    </lineage>
</organism>
<dbReference type="InterPro" id="IPR015797">
    <property type="entry name" value="NUDIX_hydrolase-like_dom_sf"/>
</dbReference>
<dbReference type="eggNOG" id="COG1051">
    <property type="taxonomic scope" value="Bacteria"/>
</dbReference>
<dbReference type="Proteomes" id="UP000000370">
    <property type="component" value="Chromosome"/>
</dbReference>
<dbReference type="PROSITE" id="PS51462">
    <property type="entry name" value="NUDIX"/>
    <property type="match status" value="1"/>
</dbReference>
<dbReference type="Pfam" id="PF00293">
    <property type="entry name" value="NUDIX"/>
    <property type="match status" value="1"/>
</dbReference>
<evidence type="ECO:0000259" key="3">
    <source>
        <dbReference type="PROSITE" id="PS51462"/>
    </source>
</evidence>
<dbReference type="EMBL" id="CP000885">
    <property type="protein sequence ID" value="ABX43488.1"/>
    <property type="molecule type" value="Genomic_DNA"/>
</dbReference>